<proteinExistence type="predicted"/>
<dbReference type="PROSITE" id="PS50206">
    <property type="entry name" value="RHODANESE_3"/>
    <property type="match status" value="1"/>
</dbReference>
<protein>
    <recommendedName>
        <fullName evidence="7">Rhodanese domain-containing protein</fullName>
    </recommendedName>
</protein>
<dbReference type="PANTHER" id="PTHR10828:SF50">
    <property type="entry name" value="REDUCTASE (ARC2), PUTATIVE (AFU_ORTHOLOGUE AFUA_6G13400)-RELATED"/>
    <property type="match status" value="1"/>
</dbReference>
<evidence type="ECO:0000313" key="6">
    <source>
        <dbReference type="Proteomes" id="UP001148614"/>
    </source>
</evidence>
<dbReference type="GO" id="GO:0005634">
    <property type="term" value="C:nucleus"/>
    <property type="evidence" value="ECO:0007669"/>
    <property type="project" value="UniProtKB-UniRule"/>
</dbReference>
<evidence type="ECO:0000256" key="1">
    <source>
        <dbReference type="PROSITE-ProRule" id="PRU00267"/>
    </source>
</evidence>
<dbReference type="PANTHER" id="PTHR10828">
    <property type="entry name" value="M-PHASE INDUCER PHOSPHATASE DUAL SPECIFICITY PHOSPHATASE CDC25"/>
    <property type="match status" value="1"/>
</dbReference>
<dbReference type="EMBL" id="JANPWZ010000549">
    <property type="protein sequence ID" value="KAJ3575334.1"/>
    <property type="molecule type" value="Genomic_DNA"/>
</dbReference>
<evidence type="ECO:0008006" key="7">
    <source>
        <dbReference type="Google" id="ProtNLM"/>
    </source>
</evidence>
<sequence>MEPEQPWHAAFPAPKSEPGSLTREEVLDKLRGGGAGRDFIIVDVRRNDYEGGTVRGAINLPAQSLYPTIPTLYQLFKNAGVQYIVWFCGSSRGRGTRAAAWFSDHIQEQGDENMKSVILTGGIKGWANAGAEITQPNQHNNHTKTANINSYYINTTREKNSARSNTMETGFNMEFIDPRLLADESHYTDSSTQFEQAEVSFSDFVYDENVDAMAYYPPYADYLAYPEGPLMTDLHFTQPDAQPGFGPGYFIDHQLPMEPIFAPVQALNPRYVSASTQTDSEPTVSRQAASSPAASSPAASSPAASSPAASSPAASRSAKPKSPEPSRYSLRQRARSPRAQSAAETVEEVKDERRLRKARQRQALKPPSPSSTLFQAEELTKPLSKHAGEMPGFQAVDLDAYVRRCADTRIVKGRIMRPLNPFMLYRMAYRQVARTLLNSEDNQLISRVVGVSWKMESKAVLDCFRTLAEIEKSTHLAMFPDYKYRPANKAESPVPITPAFTNDSAYKEY</sequence>
<dbReference type="InterPro" id="IPR036873">
    <property type="entry name" value="Rhodanese-like_dom_sf"/>
</dbReference>
<dbReference type="VEuPathDB" id="FungiDB:F4678DRAFT_451321"/>
<feature type="compositionally biased region" description="Polar residues" evidence="2">
    <location>
        <begin position="274"/>
        <end position="287"/>
    </location>
</feature>
<dbReference type="SUPFAM" id="SSF52821">
    <property type="entry name" value="Rhodanese/Cell cycle control phosphatase"/>
    <property type="match status" value="1"/>
</dbReference>
<comment type="caution">
    <text evidence="5">The sequence shown here is derived from an EMBL/GenBank/DDBJ whole genome shotgun (WGS) entry which is preliminary data.</text>
</comment>
<name>A0A9W8TNP7_9PEZI</name>
<dbReference type="CDD" id="cd01389">
    <property type="entry name" value="HMG-box_ROX1-like"/>
    <property type="match status" value="1"/>
</dbReference>
<feature type="region of interest" description="Disordered" evidence="2">
    <location>
        <begin position="274"/>
        <end position="372"/>
    </location>
</feature>
<dbReference type="Pfam" id="PF00505">
    <property type="entry name" value="HMG_box"/>
    <property type="match status" value="1"/>
</dbReference>
<evidence type="ECO:0000259" key="4">
    <source>
        <dbReference type="PROSITE" id="PS50206"/>
    </source>
</evidence>
<dbReference type="InterPro" id="IPR009071">
    <property type="entry name" value="HMG_box_dom"/>
</dbReference>
<dbReference type="VEuPathDB" id="FungiDB:F4678DRAFT_435165"/>
<evidence type="ECO:0000256" key="2">
    <source>
        <dbReference type="SAM" id="MobiDB-lite"/>
    </source>
</evidence>
<dbReference type="SMART" id="SM00398">
    <property type="entry name" value="HMG"/>
    <property type="match status" value="1"/>
</dbReference>
<dbReference type="GO" id="GO:0004725">
    <property type="term" value="F:protein tyrosine phosphatase activity"/>
    <property type="evidence" value="ECO:0007669"/>
    <property type="project" value="TreeGrafter"/>
</dbReference>
<dbReference type="SMART" id="SM00450">
    <property type="entry name" value="RHOD"/>
    <property type="match status" value="1"/>
</dbReference>
<feature type="domain" description="Rhodanese" evidence="4">
    <location>
        <begin position="35"/>
        <end position="135"/>
    </location>
</feature>
<reference evidence="5" key="1">
    <citation type="submission" date="2022-07" db="EMBL/GenBank/DDBJ databases">
        <title>Genome Sequence of Xylaria arbuscula.</title>
        <authorList>
            <person name="Buettner E."/>
        </authorList>
    </citation>
    <scope>NUCLEOTIDE SEQUENCE</scope>
    <source>
        <strain evidence="5">VT107</strain>
    </source>
</reference>
<dbReference type="PROSITE" id="PS50118">
    <property type="entry name" value="HMG_BOX_2"/>
    <property type="match status" value="1"/>
</dbReference>
<accession>A0A9W8TNP7</accession>
<dbReference type="InterPro" id="IPR001763">
    <property type="entry name" value="Rhodanese-like_dom"/>
</dbReference>
<evidence type="ECO:0000259" key="3">
    <source>
        <dbReference type="PROSITE" id="PS50118"/>
    </source>
</evidence>
<keyword evidence="1" id="KW-0539">Nucleus</keyword>
<dbReference type="AlphaFoldDB" id="A0A9W8TNP7"/>
<dbReference type="GO" id="GO:0005737">
    <property type="term" value="C:cytoplasm"/>
    <property type="evidence" value="ECO:0007669"/>
    <property type="project" value="TreeGrafter"/>
</dbReference>
<feature type="region of interest" description="Disordered" evidence="2">
    <location>
        <begin position="1"/>
        <end position="21"/>
    </location>
</feature>
<dbReference type="Gene3D" id="3.40.250.10">
    <property type="entry name" value="Rhodanese-like domain"/>
    <property type="match status" value="1"/>
</dbReference>
<feature type="DNA-binding region" description="HMG box" evidence="1">
    <location>
        <begin position="415"/>
        <end position="483"/>
    </location>
</feature>
<gene>
    <name evidence="5" type="ORF">NPX13_g4065</name>
</gene>
<dbReference type="InterPro" id="IPR036910">
    <property type="entry name" value="HMG_box_dom_sf"/>
</dbReference>
<feature type="domain" description="HMG box" evidence="3">
    <location>
        <begin position="415"/>
        <end position="483"/>
    </location>
</feature>
<keyword evidence="6" id="KW-1185">Reference proteome</keyword>
<evidence type="ECO:0000313" key="5">
    <source>
        <dbReference type="EMBL" id="KAJ3575334.1"/>
    </source>
</evidence>
<feature type="compositionally biased region" description="Low complexity" evidence="2">
    <location>
        <begin position="288"/>
        <end position="317"/>
    </location>
</feature>
<dbReference type="SUPFAM" id="SSF47095">
    <property type="entry name" value="HMG-box"/>
    <property type="match status" value="1"/>
</dbReference>
<dbReference type="Proteomes" id="UP001148614">
    <property type="component" value="Unassembled WGS sequence"/>
</dbReference>
<dbReference type="Pfam" id="PF00581">
    <property type="entry name" value="Rhodanese"/>
    <property type="match status" value="1"/>
</dbReference>
<dbReference type="GO" id="GO:0003677">
    <property type="term" value="F:DNA binding"/>
    <property type="evidence" value="ECO:0007669"/>
    <property type="project" value="UniProtKB-UniRule"/>
</dbReference>
<organism evidence="5 6">
    <name type="scientific">Xylaria arbuscula</name>
    <dbReference type="NCBI Taxonomy" id="114810"/>
    <lineage>
        <taxon>Eukaryota</taxon>
        <taxon>Fungi</taxon>
        <taxon>Dikarya</taxon>
        <taxon>Ascomycota</taxon>
        <taxon>Pezizomycotina</taxon>
        <taxon>Sordariomycetes</taxon>
        <taxon>Xylariomycetidae</taxon>
        <taxon>Xylariales</taxon>
        <taxon>Xylariaceae</taxon>
        <taxon>Xylaria</taxon>
    </lineage>
</organism>
<keyword evidence="1" id="KW-0238">DNA-binding</keyword>
<dbReference type="Gene3D" id="1.10.30.10">
    <property type="entry name" value="High mobility group box domain"/>
    <property type="match status" value="1"/>
</dbReference>